<sequence length="296" mass="33879">MGSMATAIMEKENRDVLTIEGDADLFDDTLEPDEIYETRLNPGLSDAEVKEALRLYPFSRGVMIVTGMPGAGKDLYGNVLSWKLKRYFRDKKVLRDERPRRLYGWYEPFDETVLMEEFRKMKVVAVGGLPKEISRTDTETITNVASISNKWFTSAGGVKLQNSVLYLTEFWRYMHNRNPFNPMGIAVGGILKNWRHMDLLVLGTAQQKQELDRISCLPYVTHEVRCQWAKTLPNTGVYHIYPVRYVGTAGVLEMKGKMINMIIDGGRPRAELGGKKYFQLYNSKSAPQMTRMSIKL</sequence>
<comment type="caution">
    <text evidence="1">The sequence shown here is derived from an EMBL/GenBank/DDBJ whole genome shotgun (WGS) entry which is preliminary data.</text>
</comment>
<evidence type="ECO:0000313" key="1">
    <source>
        <dbReference type="EMBL" id="KKN41648.1"/>
    </source>
</evidence>
<organism evidence="1">
    <name type="scientific">marine sediment metagenome</name>
    <dbReference type="NCBI Taxonomy" id="412755"/>
    <lineage>
        <taxon>unclassified sequences</taxon>
        <taxon>metagenomes</taxon>
        <taxon>ecological metagenomes</taxon>
    </lineage>
</organism>
<name>A0A0F9TJN0_9ZZZZ</name>
<evidence type="ECO:0008006" key="2">
    <source>
        <dbReference type="Google" id="ProtNLM"/>
    </source>
</evidence>
<protein>
    <recommendedName>
        <fullName evidence="2">Zona occludens toxin N-terminal domain-containing protein</fullName>
    </recommendedName>
</protein>
<accession>A0A0F9TJN0</accession>
<dbReference type="EMBL" id="LAZR01001635">
    <property type="protein sequence ID" value="KKN41648.1"/>
    <property type="molecule type" value="Genomic_DNA"/>
</dbReference>
<proteinExistence type="predicted"/>
<gene>
    <name evidence="1" type="ORF">LCGC14_0721230</name>
</gene>
<dbReference type="AlphaFoldDB" id="A0A0F9TJN0"/>
<reference evidence="1" key="1">
    <citation type="journal article" date="2015" name="Nature">
        <title>Complex archaea that bridge the gap between prokaryotes and eukaryotes.</title>
        <authorList>
            <person name="Spang A."/>
            <person name="Saw J.H."/>
            <person name="Jorgensen S.L."/>
            <person name="Zaremba-Niedzwiedzka K."/>
            <person name="Martijn J."/>
            <person name="Lind A.E."/>
            <person name="van Eijk R."/>
            <person name="Schleper C."/>
            <person name="Guy L."/>
            <person name="Ettema T.J."/>
        </authorList>
    </citation>
    <scope>NUCLEOTIDE SEQUENCE</scope>
</reference>